<feature type="region of interest" description="Disordered" evidence="1">
    <location>
        <begin position="42"/>
        <end position="93"/>
    </location>
</feature>
<reference evidence="3 4" key="1">
    <citation type="journal article" date="2011" name="J. Microbiol.">
        <title>Bacillus kyonggiensis sp. nov., isolated from soil of a lettuce field.</title>
        <authorList>
            <person name="Dong K."/>
            <person name="Lee S."/>
        </authorList>
    </citation>
    <scope>NUCLEOTIDE SEQUENCE [LARGE SCALE GENOMIC DNA]</scope>
    <source>
        <strain evidence="3 4">NB22</strain>
    </source>
</reference>
<evidence type="ECO:0000313" key="3">
    <source>
        <dbReference type="EMBL" id="TKC16724.1"/>
    </source>
</evidence>
<sequence length="212" mass="24281">MIYIKNFQYGGIKMKEFIAITLGIFLLLAGCGTTSNDLVTDEAKPVSEKGKVEKSEEAENMEQKEDSNTESRNTKNSVEINAEKKSQSAPVTGEKEKYIKQLNDIKKGLSEFDKALETGTQFEIGQAYGEIFTRWDNALNDIYGALEKQLSASEMDRLREEQRKWITYRDETAKKASLKFEGGTMESLEYISTQARLTEERCYELVERYMKQ</sequence>
<comment type="caution">
    <text evidence="3">The sequence shown here is derived from an EMBL/GenBank/DDBJ whole genome shotgun (WGS) entry which is preliminary data.</text>
</comment>
<evidence type="ECO:0000259" key="2">
    <source>
        <dbReference type="Pfam" id="PF07007"/>
    </source>
</evidence>
<evidence type="ECO:0000256" key="1">
    <source>
        <dbReference type="SAM" id="MobiDB-lite"/>
    </source>
</evidence>
<dbReference type="InterPro" id="IPR009739">
    <property type="entry name" value="LprI-like_N"/>
</dbReference>
<dbReference type="Proteomes" id="UP000307756">
    <property type="component" value="Unassembled WGS sequence"/>
</dbReference>
<dbReference type="PANTHER" id="PTHR39176">
    <property type="entry name" value="PERIPLASMIC PROTEIN-RELATED"/>
    <property type="match status" value="1"/>
</dbReference>
<dbReference type="OrthoDB" id="2438161at2"/>
<dbReference type="Pfam" id="PF07007">
    <property type="entry name" value="LprI"/>
    <property type="match status" value="1"/>
</dbReference>
<feature type="compositionally biased region" description="Basic and acidic residues" evidence="1">
    <location>
        <begin position="42"/>
        <end position="73"/>
    </location>
</feature>
<keyword evidence="4" id="KW-1185">Reference proteome</keyword>
<gene>
    <name evidence="3" type="ORF">FA727_11670</name>
</gene>
<proteinExistence type="predicted"/>
<dbReference type="Gene3D" id="1.20.1270.180">
    <property type="match status" value="1"/>
</dbReference>
<dbReference type="PANTHER" id="PTHR39176:SF1">
    <property type="entry name" value="PERIPLASMIC PROTEIN"/>
    <property type="match status" value="1"/>
</dbReference>
<organism evidence="3 4">
    <name type="scientific">Robertmurraya kyonggiensis</name>
    <dbReference type="NCBI Taxonomy" id="1037680"/>
    <lineage>
        <taxon>Bacteria</taxon>
        <taxon>Bacillati</taxon>
        <taxon>Bacillota</taxon>
        <taxon>Bacilli</taxon>
        <taxon>Bacillales</taxon>
        <taxon>Bacillaceae</taxon>
        <taxon>Robertmurraya</taxon>
    </lineage>
</organism>
<evidence type="ECO:0000313" key="4">
    <source>
        <dbReference type="Proteomes" id="UP000307756"/>
    </source>
</evidence>
<dbReference type="AlphaFoldDB" id="A0A4U1D3H0"/>
<dbReference type="EMBL" id="SWBM01000002">
    <property type="protein sequence ID" value="TKC16724.1"/>
    <property type="molecule type" value="Genomic_DNA"/>
</dbReference>
<name>A0A4U1D3H0_9BACI</name>
<protein>
    <submittedName>
        <fullName evidence="3">DUF1311 domain-containing protein</fullName>
    </submittedName>
</protein>
<accession>A0A4U1D3H0</accession>
<feature type="domain" description="Lysozyme inhibitor LprI-like N-terminal" evidence="2">
    <location>
        <begin position="115"/>
        <end position="205"/>
    </location>
</feature>
<dbReference type="RefSeq" id="WP_136831132.1">
    <property type="nucleotide sequence ID" value="NZ_SWBM01000002.1"/>
</dbReference>
<dbReference type="PROSITE" id="PS51257">
    <property type="entry name" value="PROKAR_LIPOPROTEIN"/>
    <property type="match status" value="1"/>
</dbReference>